<evidence type="ECO:0000313" key="2">
    <source>
        <dbReference type="Proteomes" id="UP000037237"/>
    </source>
</evidence>
<dbReference type="Proteomes" id="UP000037237">
    <property type="component" value="Unassembled WGS sequence"/>
</dbReference>
<reference evidence="1 2" key="1">
    <citation type="submission" date="2015-06" db="EMBL/GenBank/DDBJ databases">
        <title>New insights into the roles of widespread benthic archaea in carbon and nitrogen cycling.</title>
        <authorList>
            <person name="Lazar C.S."/>
            <person name="Baker B.J."/>
            <person name="Seitz K.W."/>
            <person name="Hyde A.S."/>
            <person name="Dick G.J."/>
            <person name="Hinrichs K.-U."/>
            <person name="Teske A.P."/>
        </authorList>
    </citation>
    <scope>NUCLEOTIDE SEQUENCE [LARGE SCALE GENOMIC DNA]</scope>
    <source>
        <strain evidence="1">SG8-32-1</strain>
    </source>
</reference>
<comment type="caution">
    <text evidence="1">The sequence shown here is derived from an EMBL/GenBank/DDBJ whole genome shotgun (WGS) entry which is preliminary data.</text>
</comment>
<accession>A0A0M0BVB2</accession>
<protein>
    <submittedName>
        <fullName evidence="1">Uncharacterized protein</fullName>
    </submittedName>
</protein>
<dbReference type="AlphaFoldDB" id="A0A0M0BVB2"/>
<gene>
    <name evidence="1" type="ORF">AC477_03155</name>
</gene>
<sequence length="63" mass="7323">MTADSPYRDFISLDHSIKNREEKKLRFSKCPNCGRVTPYRLSSLKGKSLICKECKKPISFTRL</sequence>
<proteinExistence type="predicted"/>
<organism evidence="1 2">
    <name type="scientific">miscellaneous Crenarchaeota group-1 archaeon SG8-32-1</name>
    <dbReference type="NCBI Taxonomy" id="1685124"/>
    <lineage>
        <taxon>Archaea</taxon>
        <taxon>Candidatus Bathyarchaeota</taxon>
        <taxon>MCG-1</taxon>
    </lineage>
</organism>
<dbReference type="EMBL" id="LFWU01000071">
    <property type="protein sequence ID" value="KON32305.1"/>
    <property type="molecule type" value="Genomic_DNA"/>
</dbReference>
<evidence type="ECO:0000313" key="1">
    <source>
        <dbReference type="EMBL" id="KON32305.1"/>
    </source>
</evidence>
<name>A0A0M0BVB2_9ARCH</name>